<protein>
    <submittedName>
        <fullName evidence="1">Uncharacterized protein</fullName>
    </submittedName>
</protein>
<comment type="caution">
    <text evidence="1">The sequence shown here is derived from an EMBL/GenBank/DDBJ whole genome shotgun (WGS) entry which is preliminary data.</text>
</comment>
<dbReference type="Proteomes" id="UP000005056">
    <property type="component" value="Unassembled WGS sequence"/>
</dbReference>
<reference evidence="1 2" key="1">
    <citation type="submission" date="2010-09" db="EMBL/GenBank/DDBJ databases">
        <authorList>
            <person name="Weinstock G."/>
            <person name="Sodergren E."/>
            <person name="Clifton S."/>
            <person name="Fulton L."/>
            <person name="Fulton B."/>
            <person name="Courtney L."/>
            <person name="Fronick C."/>
            <person name="Harrison M."/>
            <person name="Strong C."/>
            <person name="Farmer C."/>
            <person name="Delahaunty K."/>
            <person name="Markovic C."/>
            <person name="Hall O."/>
            <person name="Minx P."/>
            <person name="Tomlinson C."/>
            <person name="Mitreva M."/>
            <person name="Hou S."/>
            <person name="Chen J."/>
            <person name="Wollam A."/>
            <person name="Pepin K.H."/>
            <person name="Johnson M."/>
            <person name="Bhonagiri V."/>
            <person name="Zhang X."/>
            <person name="Suruliraj S."/>
            <person name="Warren W."/>
            <person name="Chinwalla A."/>
            <person name="Mardis E.R."/>
            <person name="Wilson R.K."/>
        </authorList>
    </citation>
    <scope>NUCLEOTIDE SEQUENCE [LARGE SCALE GENOMIC DNA]</scope>
    <source>
        <strain evidence="1 2">MS 85-1</strain>
    </source>
</reference>
<proteinExistence type="predicted"/>
<sequence length="79" mass="8675">MKQCNATGEITWPNIVVVQEISPKTVRRHPTQAVKAVSIAAVILKMIRNAHLKRVKKAVNKAVVINQANPDSPLIINIS</sequence>
<dbReference type="AlphaFoldDB" id="A0AAN3M8R4"/>
<organism evidence="1 2">
    <name type="scientific">Escherichia coli MS 85-1</name>
    <dbReference type="NCBI Taxonomy" id="679202"/>
    <lineage>
        <taxon>Bacteria</taxon>
        <taxon>Pseudomonadati</taxon>
        <taxon>Pseudomonadota</taxon>
        <taxon>Gammaproteobacteria</taxon>
        <taxon>Enterobacterales</taxon>
        <taxon>Enterobacteriaceae</taxon>
        <taxon>Escherichia</taxon>
    </lineage>
</organism>
<gene>
    <name evidence="1" type="ORF">HMPREF9350_03278</name>
</gene>
<accession>A0AAN3M8R4</accession>
<evidence type="ECO:0000313" key="2">
    <source>
        <dbReference type="Proteomes" id="UP000005056"/>
    </source>
</evidence>
<dbReference type="EMBL" id="ADWQ01000014">
    <property type="protein sequence ID" value="EFU34750.1"/>
    <property type="molecule type" value="Genomic_DNA"/>
</dbReference>
<evidence type="ECO:0000313" key="1">
    <source>
        <dbReference type="EMBL" id="EFU34750.1"/>
    </source>
</evidence>
<name>A0AAN3M8R4_ECOLX</name>